<keyword evidence="2" id="KW-1185">Reference proteome</keyword>
<dbReference type="EMBL" id="CAUJNA010000001">
    <property type="protein sequence ID" value="CAJ1369964.1"/>
    <property type="molecule type" value="Genomic_DNA"/>
</dbReference>
<evidence type="ECO:0000313" key="1">
    <source>
        <dbReference type="EMBL" id="CAJ1369964.1"/>
    </source>
</evidence>
<organism evidence="1 2">
    <name type="scientific">Effrenium voratum</name>
    <dbReference type="NCBI Taxonomy" id="2562239"/>
    <lineage>
        <taxon>Eukaryota</taxon>
        <taxon>Sar</taxon>
        <taxon>Alveolata</taxon>
        <taxon>Dinophyceae</taxon>
        <taxon>Suessiales</taxon>
        <taxon>Symbiodiniaceae</taxon>
        <taxon>Effrenium</taxon>
    </lineage>
</organism>
<evidence type="ECO:0008006" key="3">
    <source>
        <dbReference type="Google" id="ProtNLM"/>
    </source>
</evidence>
<comment type="caution">
    <text evidence="1">The sequence shown here is derived from an EMBL/GenBank/DDBJ whole genome shotgun (WGS) entry which is preliminary data.</text>
</comment>
<sequence length="142" mass="15213">MAAINRIVTSEDLQILVDAGFMAISQNLLQQADGIFEAVQVVRPNQEAGHLGRAMVRMAASDFDAAVKMLKSAPDTNATKVFLGIAFIRQGDTIAGVEILQNLASVEEDTPFRKMAVETLAELQGTSHGDRIVATEAGCDRP</sequence>
<dbReference type="AlphaFoldDB" id="A0AA36HIT4"/>
<reference evidence="1" key="1">
    <citation type="submission" date="2023-08" db="EMBL/GenBank/DDBJ databases">
        <authorList>
            <person name="Chen Y."/>
            <person name="Shah S."/>
            <person name="Dougan E. K."/>
            <person name="Thang M."/>
            <person name="Chan C."/>
        </authorList>
    </citation>
    <scope>NUCLEOTIDE SEQUENCE</scope>
</reference>
<accession>A0AA36HIT4</accession>
<name>A0AA36HIT4_9DINO</name>
<gene>
    <name evidence="1" type="ORF">EVOR1521_LOCUS609</name>
</gene>
<dbReference type="InterPro" id="IPR011990">
    <property type="entry name" value="TPR-like_helical_dom_sf"/>
</dbReference>
<protein>
    <recommendedName>
        <fullName evidence="3">Tetratricopeptide repeat protein</fullName>
    </recommendedName>
</protein>
<evidence type="ECO:0000313" key="2">
    <source>
        <dbReference type="Proteomes" id="UP001178507"/>
    </source>
</evidence>
<dbReference type="Gene3D" id="1.25.40.10">
    <property type="entry name" value="Tetratricopeptide repeat domain"/>
    <property type="match status" value="1"/>
</dbReference>
<dbReference type="Proteomes" id="UP001178507">
    <property type="component" value="Unassembled WGS sequence"/>
</dbReference>
<proteinExistence type="predicted"/>
<dbReference type="SUPFAM" id="SSF48452">
    <property type="entry name" value="TPR-like"/>
    <property type="match status" value="1"/>
</dbReference>